<protein>
    <submittedName>
        <fullName evidence="1">Uncharacterized protein</fullName>
    </submittedName>
</protein>
<dbReference type="AlphaFoldDB" id="A0AAN7U8E1"/>
<sequence length="85" mass="10052">MNYSTLSQEEFNIQVSRHYDLISSDYRARITPQVKESIIEIAKRINPSFQVENDEWSSIKTELKKLFGDYIKENNIPESKYFASE</sequence>
<evidence type="ECO:0000313" key="1">
    <source>
        <dbReference type="EMBL" id="KAK5581400.1"/>
    </source>
</evidence>
<organism evidence="1 2">
    <name type="scientific">Dictyostelium firmibasis</name>
    <dbReference type="NCBI Taxonomy" id="79012"/>
    <lineage>
        <taxon>Eukaryota</taxon>
        <taxon>Amoebozoa</taxon>
        <taxon>Evosea</taxon>
        <taxon>Eumycetozoa</taxon>
        <taxon>Dictyostelia</taxon>
        <taxon>Dictyosteliales</taxon>
        <taxon>Dictyosteliaceae</taxon>
        <taxon>Dictyostelium</taxon>
    </lineage>
</organism>
<name>A0AAN7U8E1_9MYCE</name>
<accession>A0AAN7U8E1</accession>
<dbReference type="Proteomes" id="UP001344447">
    <property type="component" value="Unassembled WGS sequence"/>
</dbReference>
<keyword evidence="2" id="KW-1185">Reference proteome</keyword>
<dbReference type="EMBL" id="JAVFKY010000002">
    <property type="protein sequence ID" value="KAK5581400.1"/>
    <property type="molecule type" value="Genomic_DNA"/>
</dbReference>
<proteinExistence type="predicted"/>
<reference evidence="1 2" key="1">
    <citation type="submission" date="2023-11" db="EMBL/GenBank/DDBJ databases">
        <title>Dfirmibasis_genome.</title>
        <authorList>
            <person name="Edelbroek B."/>
            <person name="Kjellin J."/>
            <person name="Jerlstrom-Hultqvist J."/>
            <person name="Soderbom F."/>
        </authorList>
    </citation>
    <scope>NUCLEOTIDE SEQUENCE [LARGE SCALE GENOMIC DNA]</scope>
    <source>
        <strain evidence="1 2">TNS-C-14</strain>
    </source>
</reference>
<gene>
    <name evidence="1" type="ORF">RB653_001432</name>
</gene>
<evidence type="ECO:0000313" key="2">
    <source>
        <dbReference type="Proteomes" id="UP001344447"/>
    </source>
</evidence>
<comment type="caution">
    <text evidence="1">The sequence shown here is derived from an EMBL/GenBank/DDBJ whole genome shotgun (WGS) entry which is preliminary data.</text>
</comment>